<evidence type="ECO:0008006" key="5">
    <source>
        <dbReference type="Google" id="ProtNLM"/>
    </source>
</evidence>
<keyword evidence="4" id="KW-1185">Reference proteome</keyword>
<dbReference type="Proteomes" id="UP001560045">
    <property type="component" value="Unassembled WGS sequence"/>
</dbReference>
<keyword evidence="2" id="KW-0472">Membrane</keyword>
<gene>
    <name evidence="3" type="ORF">ABQ292_14535</name>
</gene>
<feature type="transmembrane region" description="Helical" evidence="2">
    <location>
        <begin position="161"/>
        <end position="181"/>
    </location>
</feature>
<feature type="compositionally biased region" description="Basic and acidic residues" evidence="1">
    <location>
        <begin position="8"/>
        <end position="20"/>
    </location>
</feature>
<comment type="caution">
    <text evidence="3">The sequence shown here is derived from an EMBL/GenBank/DDBJ whole genome shotgun (WGS) entry which is preliminary data.</text>
</comment>
<proteinExistence type="predicted"/>
<keyword evidence="2" id="KW-0812">Transmembrane</keyword>
<feature type="region of interest" description="Disordered" evidence="1">
    <location>
        <begin position="1"/>
        <end position="30"/>
    </location>
</feature>
<organism evidence="3 4">
    <name type="scientific">Geodermatophilus maliterrae</name>
    <dbReference type="NCBI Taxonomy" id="3162531"/>
    <lineage>
        <taxon>Bacteria</taxon>
        <taxon>Bacillati</taxon>
        <taxon>Actinomycetota</taxon>
        <taxon>Actinomycetes</taxon>
        <taxon>Geodermatophilales</taxon>
        <taxon>Geodermatophilaceae</taxon>
        <taxon>Geodermatophilus</taxon>
    </lineage>
</organism>
<accession>A0ABV3XG66</accession>
<dbReference type="EMBL" id="JBFNXQ010000044">
    <property type="protein sequence ID" value="MEX5719578.1"/>
    <property type="molecule type" value="Genomic_DNA"/>
</dbReference>
<keyword evidence="2" id="KW-1133">Transmembrane helix</keyword>
<evidence type="ECO:0000313" key="4">
    <source>
        <dbReference type="Proteomes" id="UP001560045"/>
    </source>
</evidence>
<evidence type="ECO:0000256" key="2">
    <source>
        <dbReference type="SAM" id="Phobius"/>
    </source>
</evidence>
<protein>
    <recommendedName>
        <fullName evidence="5">DUF2269 domain-containing protein</fullName>
    </recommendedName>
</protein>
<feature type="transmembrane region" description="Helical" evidence="2">
    <location>
        <begin position="113"/>
        <end position="134"/>
    </location>
</feature>
<feature type="transmembrane region" description="Helical" evidence="2">
    <location>
        <begin position="74"/>
        <end position="101"/>
    </location>
</feature>
<evidence type="ECO:0000256" key="1">
    <source>
        <dbReference type="SAM" id="MobiDB-lite"/>
    </source>
</evidence>
<reference evidence="3 4" key="1">
    <citation type="submission" date="2024-06" db="EMBL/GenBank/DDBJ databases">
        <title>Draft genome sequence of Geodermatophilus badlandi, a novel member of the Geodermatophilaceae isolated from badland sedimentary rocks in the Red desert, Wyoming, USA.</title>
        <authorList>
            <person name="Ben Tekaya S."/>
            <person name="Nouioui I."/>
            <person name="Flores G.M."/>
            <person name="Shaal M.N."/>
            <person name="Bredoire F."/>
            <person name="Basile F."/>
            <person name="Van Diepen L."/>
            <person name="Ward N.L."/>
        </authorList>
    </citation>
    <scope>NUCLEOTIDE SEQUENCE [LARGE SCALE GENOMIC DNA]</scope>
    <source>
        <strain evidence="3 4">WL48A</strain>
    </source>
</reference>
<dbReference type="RefSeq" id="WP_369207548.1">
    <property type="nucleotide sequence ID" value="NZ_JBFNXQ010000044.1"/>
</dbReference>
<feature type="transmembrane region" description="Helical" evidence="2">
    <location>
        <begin position="38"/>
        <end position="62"/>
    </location>
</feature>
<sequence>MTTTAGAERVRRLPTHDRAATPRPAPPPWRLGARPRKALLLVHVCAAGSWLGFAVVLGLLVLAATTAEDPTVPAAALVSIATFATWPLLVLGLLTLASGVLLGTGTKYGLLRYWWVAVKLVLNVLLVTLVVLLLGPEVTRLAADARGTLDGGGSLPVFSDLVFPPTVSTTALLVAMVLSVFKPWGRIRRGRWDSGRPRESTVRVIEEA</sequence>
<evidence type="ECO:0000313" key="3">
    <source>
        <dbReference type="EMBL" id="MEX5719578.1"/>
    </source>
</evidence>
<name>A0ABV3XG66_9ACTN</name>